<dbReference type="AlphaFoldDB" id="A0A1U7J2F0"/>
<gene>
    <name evidence="2" type="ORF">NIES30_16790</name>
</gene>
<dbReference type="Pfam" id="PF00534">
    <property type="entry name" value="Glycos_transf_1"/>
    <property type="match status" value="1"/>
</dbReference>
<evidence type="ECO:0000313" key="2">
    <source>
        <dbReference type="EMBL" id="OKH46361.1"/>
    </source>
</evidence>
<proteinExistence type="predicted"/>
<sequence>MSALAQVRLVILQYAGDFREAYHLLTQSGQQEYFSHRYTIESSIEIGRQIDEVIHVCCKTSSEYSELLEPGLRAVGGNLDPYSEPKRLLDLLQRQRPTHLVVHFPLGAAFKWARQNNVKVMGLFADSFQRSGLSAKLRNFRLSSALNNKAVDLVANHGVSACYSLKQIGVKPSKIVPWDFPYEITPDDFAPKILRESAISDKNIVYVGRIVQTKGVSDALNALVELKQSGVTPNLTLIGKGDLDWFRAEINRLGLDDQVTLLGGLSHDQVLAKMRWADVVLVPSRHAYPEGLPLTIYEALTVRTPLIVSDHPMFLGKFELGRDVLMFPEKDVAALAHCIKTLLIDAELYQLLSLNSAAAWSRLQLPVKWHQLIEQWISDTPDSRRWLLRHSLERCSYQQQQLSSSRLQPVLTSS</sequence>
<evidence type="ECO:0000313" key="3">
    <source>
        <dbReference type="Proteomes" id="UP000185557"/>
    </source>
</evidence>
<dbReference type="OrthoDB" id="9790710at2"/>
<comment type="caution">
    <text evidence="2">The sequence shown here is derived from an EMBL/GenBank/DDBJ whole genome shotgun (WGS) entry which is preliminary data.</text>
</comment>
<name>A0A1U7J2F0_9CYAN</name>
<accession>A0A1U7J2F0</accession>
<dbReference type="InterPro" id="IPR001296">
    <property type="entry name" value="Glyco_trans_1"/>
</dbReference>
<dbReference type="SUPFAM" id="SSF53756">
    <property type="entry name" value="UDP-Glycosyltransferase/glycogen phosphorylase"/>
    <property type="match status" value="1"/>
</dbReference>
<dbReference type="Gene3D" id="3.40.50.2000">
    <property type="entry name" value="Glycogen Phosphorylase B"/>
    <property type="match status" value="2"/>
</dbReference>
<feature type="domain" description="Glycosyl transferase family 1" evidence="1">
    <location>
        <begin position="201"/>
        <end position="351"/>
    </location>
</feature>
<dbReference type="STRING" id="549789.NIES30_16790"/>
<dbReference type="Proteomes" id="UP000185557">
    <property type="component" value="Unassembled WGS sequence"/>
</dbReference>
<dbReference type="PANTHER" id="PTHR12526">
    <property type="entry name" value="GLYCOSYLTRANSFERASE"/>
    <property type="match status" value="1"/>
</dbReference>
<keyword evidence="3" id="KW-1185">Reference proteome</keyword>
<evidence type="ECO:0000259" key="1">
    <source>
        <dbReference type="Pfam" id="PF00534"/>
    </source>
</evidence>
<organism evidence="2 3">
    <name type="scientific">Phormidium tenue NIES-30</name>
    <dbReference type="NCBI Taxonomy" id="549789"/>
    <lineage>
        <taxon>Bacteria</taxon>
        <taxon>Bacillati</taxon>
        <taxon>Cyanobacteriota</taxon>
        <taxon>Cyanophyceae</taxon>
        <taxon>Oscillatoriophycideae</taxon>
        <taxon>Oscillatoriales</taxon>
        <taxon>Oscillatoriaceae</taxon>
        <taxon>Phormidium</taxon>
    </lineage>
</organism>
<dbReference type="RefSeq" id="WP_073609588.1">
    <property type="nucleotide sequence ID" value="NZ_MRCG01000013.1"/>
</dbReference>
<reference evidence="2 3" key="1">
    <citation type="submission" date="2016-11" db="EMBL/GenBank/DDBJ databases">
        <title>Draft Genome Sequences of Nine Cyanobacterial Strains from Diverse Habitats.</title>
        <authorList>
            <person name="Zhu T."/>
            <person name="Hou S."/>
            <person name="Lu X."/>
            <person name="Hess W.R."/>
        </authorList>
    </citation>
    <scope>NUCLEOTIDE SEQUENCE [LARGE SCALE GENOMIC DNA]</scope>
    <source>
        <strain evidence="2 3">NIES-30</strain>
    </source>
</reference>
<dbReference type="GO" id="GO:0016757">
    <property type="term" value="F:glycosyltransferase activity"/>
    <property type="evidence" value="ECO:0007669"/>
    <property type="project" value="InterPro"/>
</dbReference>
<dbReference type="EMBL" id="MRCG01000013">
    <property type="protein sequence ID" value="OKH46361.1"/>
    <property type="molecule type" value="Genomic_DNA"/>
</dbReference>
<dbReference type="CDD" id="cd03801">
    <property type="entry name" value="GT4_PimA-like"/>
    <property type="match status" value="1"/>
</dbReference>
<protein>
    <recommendedName>
        <fullName evidence="1">Glycosyl transferase family 1 domain-containing protein</fullName>
    </recommendedName>
</protein>